<dbReference type="PANTHER" id="PTHR40099">
    <property type="entry name" value="ACETOLACTATE SYNTHASE, SMALL SUBUNIT"/>
    <property type="match status" value="1"/>
</dbReference>
<organism evidence="2 3">
    <name type="scientific">Akkermansia muciniphila</name>
    <dbReference type="NCBI Taxonomy" id="239935"/>
    <lineage>
        <taxon>Bacteria</taxon>
        <taxon>Pseudomonadati</taxon>
        <taxon>Verrucomicrobiota</taxon>
        <taxon>Verrucomicrobiia</taxon>
        <taxon>Verrucomicrobiales</taxon>
        <taxon>Akkermansiaceae</taxon>
        <taxon>Akkermansia</taxon>
    </lineage>
</organism>
<name>A0A2N8HAH0_9BACT</name>
<comment type="caution">
    <text evidence="2">The sequence shown here is derived from an EMBL/GenBank/DDBJ whole genome shotgun (WGS) entry which is preliminary data.</text>
</comment>
<dbReference type="Pfam" id="PF19571">
    <property type="entry name" value="ACT_8"/>
    <property type="match status" value="1"/>
</dbReference>
<reference evidence="2 3" key="1">
    <citation type="journal article" date="2017" name="BMC Genomics">
        <title>Genome sequencing of 39 Akkermansia muciniphila isolates reveals its population structure, genomic and functional diverisity, and global distribution in mammalian gut microbiotas.</title>
        <authorList>
            <person name="Guo X."/>
            <person name="Li S."/>
            <person name="Zhang J."/>
            <person name="Wu F."/>
            <person name="Li X."/>
            <person name="Wu D."/>
            <person name="Zhang M."/>
            <person name="Ou Z."/>
            <person name="Jie Z."/>
            <person name="Yan Q."/>
            <person name="Li P."/>
            <person name="Yi J."/>
            <person name="Peng Y."/>
        </authorList>
    </citation>
    <scope>NUCLEOTIDE SEQUENCE [LARGE SCALE GENOMIC DNA]</scope>
    <source>
        <strain evidence="2 3">GP24</strain>
    </source>
</reference>
<dbReference type="EMBL" id="PJKA01000013">
    <property type="protein sequence ID" value="PNC16863.1"/>
    <property type="molecule type" value="Genomic_DNA"/>
</dbReference>
<protein>
    <recommendedName>
        <fullName evidence="1">ACT domain-containing protein</fullName>
    </recommendedName>
</protein>
<proteinExistence type="predicted"/>
<dbReference type="PANTHER" id="PTHR40099:SF1">
    <property type="entry name" value="ACETOLACTATE SYNTHASE, SMALL SUBUNIT"/>
    <property type="match status" value="1"/>
</dbReference>
<dbReference type="Proteomes" id="UP000236000">
    <property type="component" value="Unassembled WGS sequence"/>
</dbReference>
<evidence type="ECO:0000313" key="3">
    <source>
        <dbReference type="Proteomes" id="UP000236000"/>
    </source>
</evidence>
<evidence type="ECO:0000313" key="2">
    <source>
        <dbReference type="EMBL" id="PNC16863.1"/>
    </source>
</evidence>
<dbReference type="SUPFAM" id="SSF55021">
    <property type="entry name" value="ACT-like"/>
    <property type="match status" value="1"/>
</dbReference>
<dbReference type="InterPro" id="IPR045865">
    <property type="entry name" value="ACT-like_dom_sf"/>
</dbReference>
<accession>A0A2N8HAH0</accession>
<dbReference type="OrthoDB" id="197857at2"/>
<feature type="domain" description="ACT" evidence="1">
    <location>
        <begin position="12"/>
        <end position="138"/>
    </location>
</feature>
<dbReference type="AlphaFoldDB" id="A0A2N8HAH0"/>
<dbReference type="Gene3D" id="3.30.2130.10">
    <property type="entry name" value="VC0802-like"/>
    <property type="match status" value="1"/>
</dbReference>
<evidence type="ECO:0000259" key="1">
    <source>
        <dbReference type="Pfam" id="PF19571"/>
    </source>
</evidence>
<sequence length="152" mass="16736">MKEESIKAPGNAIKQYSIMLQNRVGALSALLGLLDMHGIFCLGFSMHDCHEATIARLIVSDPERTSEIFLEKGICYTESEVLVAVLRHGPADLKKCLDVLYAAEMNVNFLYPLLPCAARGSLVALHVDDLNFGRTVLNSSGIKVLFQQDISR</sequence>
<dbReference type="InterPro" id="IPR045739">
    <property type="entry name" value="ACT_dom_pair"/>
</dbReference>
<gene>
    <name evidence="2" type="ORF">CXU22_09395</name>
</gene>
<dbReference type="RefSeq" id="WP_102714867.1">
    <property type="nucleotide sequence ID" value="NZ_CABMLK010000002.1"/>
</dbReference>